<dbReference type="PANTHER" id="PTHR24006">
    <property type="entry name" value="UBIQUITIN CARBOXYL-TERMINAL HYDROLASE"/>
    <property type="match status" value="1"/>
</dbReference>
<evidence type="ECO:0008006" key="6">
    <source>
        <dbReference type="Google" id="ProtNLM"/>
    </source>
</evidence>
<dbReference type="GO" id="GO:0004843">
    <property type="term" value="F:cysteine-type deubiquitinase activity"/>
    <property type="evidence" value="ECO:0007669"/>
    <property type="project" value="InterPro"/>
</dbReference>
<dbReference type="PROSITE" id="PS50235">
    <property type="entry name" value="USP_3"/>
    <property type="match status" value="1"/>
</dbReference>
<dbReference type="Pfam" id="PF00443">
    <property type="entry name" value="UCH"/>
    <property type="match status" value="1"/>
</dbReference>
<evidence type="ECO:0000313" key="4">
    <source>
        <dbReference type="EMBL" id="TNV85415.1"/>
    </source>
</evidence>
<feature type="region of interest" description="Disordered" evidence="1">
    <location>
        <begin position="1131"/>
        <end position="1177"/>
    </location>
</feature>
<protein>
    <recommendedName>
        <fullName evidence="6">USP domain-containing protein</fullName>
    </recommendedName>
</protein>
<dbReference type="InterPro" id="IPR018200">
    <property type="entry name" value="USP_CS"/>
</dbReference>
<feature type="region of interest" description="Disordered" evidence="1">
    <location>
        <begin position="343"/>
        <end position="382"/>
    </location>
</feature>
<dbReference type="InterPro" id="IPR001394">
    <property type="entry name" value="Peptidase_C19_UCH"/>
</dbReference>
<dbReference type="InterPro" id="IPR050164">
    <property type="entry name" value="Peptidase_C19"/>
</dbReference>
<evidence type="ECO:0000259" key="2">
    <source>
        <dbReference type="PROSITE" id="PS50053"/>
    </source>
</evidence>
<gene>
    <name evidence="4" type="ORF">FGO68_gene2972</name>
</gene>
<dbReference type="Gene3D" id="3.90.70.10">
    <property type="entry name" value="Cysteine proteinases"/>
    <property type="match status" value="1"/>
</dbReference>
<dbReference type="Proteomes" id="UP000785679">
    <property type="component" value="Unassembled WGS sequence"/>
</dbReference>
<sequence length="1177" mass="133485">MEPPAQVDATAVGVTRHNFGNDDIVIVTGKKGAASCDIFGTSDLDEVQAYVEELKQDDRPNKYIGLSNQGATCYMNSLLQSLFMTPEFRQFIYTWHYTPDLHGNKLYSIPYQLQRLFAHLQLSRKRAVDTRNLTKSFGWESAQSFEQHDTQEFCRVLFEAIEQSFAIVGEQCTFIKDLYQGEYISYVKCLACGKESQNVDKFLDISLPIKNNPTSTDKGLAVTNTSLEMALENFMRPESLSMENQYFCNGCGTKQDAIKGMKIKTLPSKILTIQLNRFTLDWSTFKMVKVHDKVTFPFILNGNNYLNGFMGIPETLDPTNPNPSSEPAPPAIHFDINLSDGVKSAPPKSGAQDVVMSSPDKAGSTVESTLDSAKPEESAYDQEQRDIQHRLKAEEYLKEGDAVYELFAVLVHSGTQGGGHYYAYIKSFDDGKWYQFNDREVCPTTEDSIERAYGKKYGEACAYMLKYRRVEKEQVKVTSDEIGMLIPQVFREETQQQREALLIEQTGLLEQLLQLPLTVYYNDASPIDPQLKSIRIDTLKNKTLIDLTHQIMQHDEVTQCISFSNYTQNVRYRLYDEKKKVKLNVFPQHNDIAHKTLHKLKLNFATSLLIETIKSEEGESFEEYDPDWVYLRILKYDHTLPPEIDQSQKEFVMKNSITVKAHLKQDTVRDLQERITQACQIEDGCPILMVLRHEQYKATNAIRSEVYNLTFRMSKALEEGPKLESCNDTSLTIGTIYVEIDYVSTDKGEKTTWHREFNKSLDNMTLLINDPRDISDDIKYTIKLAIKKSNTLQELKDYIAQQFSGLKSDNLILIKNGHKGELKGAASKLSELGLIDGDLVKVEVGTPNEEDTFSVQIFLISIIDDSPLDDVLFSKQLISTVKLAPTATTCLALKQQVIQEYNNPQVTVELTRLRLPKSDDDLGDVMKDSDNFQKAELFDGKPIYLQQVVKERQHEFIPATMKNKDVYHILVRQWDPDTWLFGPIYEVAIDKQCYSNKLAIFLSTNVFPHIPADNLQAVKLQIIAGFKRGDLPLKRWTVMKTQAVKIVQSGLKIAKDGEYIIVKDGRKLGTKEDNLSQEELDKWATPSFLDYLSKRAVVKKAAPTQTAKPVGGAAEAKPAVKQDSALLKRKMAAANKAKPAEKGIKITVGLGQNKPSESLQEDQEMTEIKPQQDHPME</sequence>
<dbReference type="GO" id="GO:0005829">
    <property type="term" value="C:cytosol"/>
    <property type="evidence" value="ECO:0007669"/>
    <property type="project" value="TreeGrafter"/>
</dbReference>
<dbReference type="PROSITE" id="PS00973">
    <property type="entry name" value="USP_2"/>
    <property type="match status" value="1"/>
</dbReference>
<dbReference type="PROSITE" id="PS00972">
    <property type="entry name" value="USP_1"/>
    <property type="match status" value="1"/>
</dbReference>
<organism evidence="4 5">
    <name type="scientific">Halteria grandinella</name>
    <dbReference type="NCBI Taxonomy" id="5974"/>
    <lineage>
        <taxon>Eukaryota</taxon>
        <taxon>Sar</taxon>
        <taxon>Alveolata</taxon>
        <taxon>Ciliophora</taxon>
        <taxon>Intramacronucleata</taxon>
        <taxon>Spirotrichea</taxon>
        <taxon>Stichotrichia</taxon>
        <taxon>Sporadotrichida</taxon>
        <taxon>Halteriidae</taxon>
        <taxon>Halteria</taxon>
    </lineage>
</organism>
<dbReference type="PANTHER" id="PTHR24006:SF702">
    <property type="entry name" value="UBIQUITIN CARBOXYL-TERMINAL HYDROLASE 47"/>
    <property type="match status" value="1"/>
</dbReference>
<dbReference type="AlphaFoldDB" id="A0A8J8T8A9"/>
<keyword evidence="5" id="KW-1185">Reference proteome</keyword>
<dbReference type="GO" id="GO:0016579">
    <property type="term" value="P:protein deubiquitination"/>
    <property type="evidence" value="ECO:0007669"/>
    <property type="project" value="InterPro"/>
</dbReference>
<dbReference type="GO" id="GO:0005634">
    <property type="term" value="C:nucleus"/>
    <property type="evidence" value="ECO:0007669"/>
    <property type="project" value="TreeGrafter"/>
</dbReference>
<dbReference type="EMBL" id="RRYP01001847">
    <property type="protein sequence ID" value="TNV85415.1"/>
    <property type="molecule type" value="Genomic_DNA"/>
</dbReference>
<reference evidence="4" key="1">
    <citation type="submission" date="2019-06" db="EMBL/GenBank/DDBJ databases">
        <authorList>
            <person name="Zheng W."/>
        </authorList>
    </citation>
    <scope>NUCLEOTIDE SEQUENCE</scope>
    <source>
        <strain evidence="4">QDHG01</strain>
    </source>
</reference>
<evidence type="ECO:0000313" key="5">
    <source>
        <dbReference type="Proteomes" id="UP000785679"/>
    </source>
</evidence>
<dbReference type="PROSITE" id="PS50053">
    <property type="entry name" value="UBIQUITIN_2"/>
    <property type="match status" value="1"/>
</dbReference>
<feature type="domain" description="Ubiquitin-like" evidence="2">
    <location>
        <begin position="764"/>
        <end position="842"/>
    </location>
</feature>
<evidence type="ECO:0000256" key="1">
    <source>
        <dbReference type="SAM" id="MobiDB-lite"/>
    </source>
</evidence>
<proteinExistence type="predicted"/>
<feature type="compositionally biased region" description="Basic and acidic residues" evidence="1">
    <location>
        <begin position="1166"/>
        <end position="1177"/>
    </location>
</feature>
<dbReference type="SUPFAM" id="SSF54001">
    <property type="entry name" value="Cysteine proteinases"/>
    <property type="match status" value="1"/>
</dbReference>
<dbReference type="OrthoDB" id="289038at2759"/>
<comment type="caution">
    <text evidence="4">The sequence shown here is derived from an EMBL/GenBank/DDBJ whole genome shotgun (WGS) entry which is preliminary data.</text>
</comment>
<feature type="compositionally biased region" description="Basic and acidic residues" evidence="1">
    <location>
        <begin position="373"/>
        <end position="382"/>
    </location>
</feature>
<feature type="domain" description="USP" evidence="3">
    <location>
        <begin position="64"/>
        <end position="470"/>
    </location>
</feature>
<dbReference type="InterPro" id="IPR028889">
    <property type="entry name" value="USP"/>
</dbReference>
<name>A0A8J8T8A9_HALGN</name>
<dbReference type="InterPro" id="IPR000626">
    <property type="entry name" value="Ubiquitin-like_dom"/>
</dbReference>
<evidence type="ECO:0000259" key="3">
    <source>
        <dbReference type="PROSITE" id="PS50235"/>
    </source>
</evidence>
<accession>A0A8J8T8A9</accession>
<dbReference type="InterPro" id="IPR038765">
    <property type="entry name" value="Papain-like_cys_pep_sf"/>
</dbReference>